<feature type="compositionally biased region" description="Acidic residues" evidence="1">
    <location>
        <begin position="241"/>
        <end position="261"/>
    </location>
</feature>
<feature type="compositionally biased region" description="Polar residues" evidence="1">
    <location>
        <begin position="36"/>
        <end position="61"/>
    </location>
</feature>
<feature type="region of interest" description="Disordered" evidence="1">
    <location>
        <begin position="238"/>
        <end position="261"/>
    </location>
</feature>
<keyword evidence="3" id="KW-1185">Reference proteome</keyword>
<protein>
    <submittedName>
        <fullName evidence="2">Uncharacterized protein</fullName>
    </submittedName>
</protein>
<feature type="compositionally biased region" description="Basic and acidic residues" evidence="1">
    <location>
        <begin position="109"/>
        <end position="122"/>
    </location>
</feature>
<evidence type="ECO:0000313" key="2">
    <source>
        <dbReference type="EMBL" id="KAK8896590.1"/>
    </source>
</evidence>
<organism evidence="2 3">
    <name type="scientific">Tritrichomonas musculus</name>
    <dbReference type="NCBI Taxonomy" id="1915356"/>
    <lineage>
        <taxon>Eukaryota</taxon>
        <taxon>Metamonada</taxon>
        <taxon>Parabasalia</taxon>
        <taxon>Tritrichomonadida</taxon>
        <taxon>Tritrichomonadidae</taxon>
        <taxon>Tritrichomonas</taxon>
    </lineage>
</organism>
<accession>A0ABR2KZP1</accession>
<reference evidence="2 3" key="1">
    <citation type="submission" date="2024-04" db="EMBL/GenBank/DDBJ databases">
        <title>Tritrichomonas musculus Genome.</title>
        <authorList>
            <person name="Alves-Ferreira E."/>
            <person name="Grigg M."/>
            <person name="Lorenzi H."/>
            <person name="Galac M."/>
        </authorList>
    </citation>
    <scope>NUCLEOTIDE SEQUENCE [LARGE SCALE GENOMIC DNA]</scope>
    <source>
        <strain evidence="2 3">EAF2021</strain>
    </source>
</reference>
<dbReference type="EMBL" id="JAPFFF010000002">
    <property type="protein sequence ID" value="KAK8896590.1"/>
    <property type="molecule type" value="Genomic_DNA"/>
</dbReference>
<evidence type="ECO:0000256" key="1">
    <source>
        <dbReference type="SAM" id="MobiDB-lite"/>
    </source>
</evidence>
<dbReference type="Proteomes" id="UP001470230">
    <property type="component" value="Unassembled WGS sequence"/>
</dbReference>
<name>A0ABR2KZP1_9EUKA</name>
<feature type="region of interest" description="Disordered" evidence="1">
    <location>
        <begin position="1"/>
        <end position="122"/>
    </location>
</feature>
<comment type="caution">
    <text evidence="2">The sequence shown here is derived from an EMBL/GenBank/DDBJ whole genome shotgun (WGS) entry which is preliminary data.</text>
</comment>
<gene>
    <name evidence="2" type="ORF">M9Y10_014499</name>
</gene>
<feature type="compositionally biased region" description="Polar residues" evidence="1">
    <location>
        <begin position="1"/>
        <end position="12"/>
    </location>
</feature>
<sequence length="261" mass="29461">MSWGSNSFSFGKSPNFDASFGKPDNSGFSFPKPASGFNNPFTSQATEKSPKSLNAEQNTQGFVPPTHKLDFGVPPESPALPPQSEAENDVVSTQKDEQKTSPKRKQKKERTTKSSVLKRERTLQEKRLQKDIQAAVLDSFNEATPEEAKEIAQSLSTTVILQAQKLAEAIIARRPAPAPRSYQNPYGYNFGPIQSQGYGMVQIPYQQYQQFMQMCYNREAQISQLMQSNAMLMQKLQQMQNEDDDEYYDDSEDGEEEEDEE</sequence>
<proteinExistence type="predicted"/>
<evidence type="ECO:0000313" key="3">
    <source>
        <dbReference type="Proteomes" id="UP001470230"/>
    </source>
</evidence>